<proteinExistence type="inferred from homology"/>
<dbReference type="NCBIfam" id="NF004739">
    <property type="entry name" value="PRK06075.1"/>
    <property type="match status" value="1"/>
</dbReference>
<dbReference type="SUPFAM" id="SSF56762">
    <property type="entry name" value="HydB/Nqo4-like"/>
    <property type="match status" value="1"/>
</dbReference>
<evidence type="ECO:0000256" key="13">
    <source>
        <dbReference type="ARBA" id="ARBA00023268"/>
    </source>
</evidence>
<evidence type="ECO:0000256" key="18">
    <source>
        <dbReference type="SAM" id="MobiDB-lite"/>
    </source>
</evidence>
<keyword evidence="22" id="KW-0560">Oxidoreductase</keyword>
<sequence length="814" mass="91166">MGHDAQAIDRAVRAAMKGDADAAKTLPGRAGLGDMVLNWCQANSLWPLFFGLSCCFVEQATVFTGVYDIARFGAEVLRGSPRQADLLVVSGTVFKKAAPMVKRVYEQMPRPKWVISMGSCANTGGMYDVYSVVQGVDQIIPVDVYVTGCPPRPEALLHGLITLQDMIRQKNRPLRPVLNLEGGHLGGRDDILVPGETKDRDTRGPGMAGIPARGTSVTPPLFAGSRSDDMWTPPAPKFPFTPVHESLREALAARFGELLAWHESPVDMPTVTVPVERVVEVLDFCKREAPIRFERLEDITAVDETARKVRPDHDFTAIYTLTSLSSIEYLRIRVPVGESLELPSVTAVWPSANWYECEMWDMFGIRFAGHPGLRRLIMPEEWQGHPLRKGDPQRATEMAPYLAEDARREQPEDAVSLLEKAHAAPPARREFVLNIGPHHYSTHGLVRFILELYGEEIVDMTTDIGYHHRGVEKIAEHQSWHQFIPYTDRLDYLSGAANNLTYLLAVEKLCGVAVPDRAQCVRVMLAEFYRLSNHLLWLGTMVQDLGMITPVFHTFREREQILDIMEAITGARLHPAWLRIGGLAMDLPDGWDKLVRDFVTIFPKRVEGYRRMITGNPIVRARVKGIGRLSLADAVDHGISGANLRACGSTRDLRKVAPYSGYEQYDFDIPTREDGDCLARFEVRFEEMVQSNRIIAQCLEWMPSGRFMADDYRYCIPDKRDTLRDIESLIHHFINATRGPKVPAGEAYAATEAPRGEQGFYVVSDGGNMPYRLHMRSPGYASVQALPLMTIGHTIADFIAIMGSLDYIAPDLDR</sequence>
<evidence type="ECO:0000313" key="23">
    <source>
        <dbReference type="Proteomes" id="UP001385389"/>
    </source>
</evidence>
<keyword evidence="6 16" id="KW-0813">Transport</keyword>
<dbReference type="Proteomes" id="UP001385389">
    <property type="component" value="Chromosome"/>
</dbReference>
<evidence type="ECO:0000256" key="4">
    <source>
        <dbReference type="ARBA" id="ARBA00008265"/>
    </source>
</evidence>
<dbReference type="HAMAP" id="MF_01358">
    <property type="entry name" value="NDH1_NuoD"/>
    <property type="match status" value="1"/>
</dbReference>
<dbReference type="PANTHER" id="PTHR11993:SF45">
    <property type="entry name" value="NADH-QUINONE OXIDOREDUCTASE SUBUNIT C_D"/>
    <property type="match status" value="1"/>
</dbReference>
<feature type="binding site" evidence="16">
    <location>
        <position position="55"/>
    </location>
    <ligand>
        <name>[4Fe-4S] cluster</name>
        <dbReference type="ChEBI" id="CHEBI:49883"/>
    </ligand>
</feature>
<feature type="binding site" evidence="16">
    <location>
        <position position="120"/>
    </location>
    <ligand>
        <name>[4Fe-4S] cluster</name>
        <dbReference type="ChEBI" id="CHEBI:49883"/>
    </ligand>
</feature>
<keyword evidence="16" id="KW-0411">Iron-sulfur</keyword>
<dbReference type="Gene3D" id="3.40.50.12280">
    <property type="match status" value="1"/>
</dbReference>
<comment type="subunit">
    <text evidence="16">NDH-1 is composed of 14 different subunits. Subunits NuoB, C, D, E, F, and G constitute the peripheral sector of the complex.</text>
</comment>
<dbReference type="EC" id="7.1.1.-" evidence="16"/>
<reference evidence="22 23" key="1">
    <citation type="submission" date="2024-03" db="EMBL/GenBank/DDBJ databases">
        <title>Phenotype and Genome Characterization of a Sulfate-Reducing Bacterium Pseudodesulfovibrio sp. strain 5S69, isolated from Petroleum Reservoir in Tatarstan (Russia).</title>
        <authorList>
            <person name="Bidzhieva S.K."/>
            <person name="Kadnikov V."/>
            <person name="Tourova T.P."/>
            <person name="Samigullina S.R."/>
            <person name="Sokolova D.S."/>
            <person name="Poltaraus A.B."/>
            <person name="Avtukh A.N."/>
            <person name="Tereshina V.M."/>
            <person name="Mardanov A.V."/>
            <person name="Nazina T.N."/>
        </authorList>
    </citation>
    <scope>NUCLEOTIDE SEQUENCE [LARGE SCALE GENOMIC DNA]</scope>
    <source>
        <strain evidence="22 23">5S69</strain>
    </source>
</reference>
<gene>
    <name evidence="16" type="primary">nuoB</name>
    <name evidence="17" type="synonym">nuoD</name>
    <name evidence="22" type="ORF">V8V93_16390</name>
</gene>
<keyword evidence="16" id="KW-0408">Iron</keyword>
<evidence type="ECO:0000256" key="14">
    <source>
        <dbReference type="ARBA" id="ARBA00025957"/>
    </source>
</evidence>
<protein>
    <recommendedName>
        <fullName evidence="16 17">Multifunctional fusion protein</fullName>
    </recommendedName>
    <domain>
        <recommendedName>
            <fullName evidence="16">NADH-quinone oxidoreductase subunit B</fullName>
            <ecNumber evidence="16">7.1.1.-</ecNumber>
        </recommendedName>
        <alternativeName>
            <fullName evidence="16">NADH dehydrogenase I subunit B</fullName>
        </alternativeName>
        <alternativeName>
            <fullName evidence="16">NDH-1 subunit B</fullName>
        </alternativeName>
    </domain>
    <domain>
        <recommendedName>
            <fullName evidence="17">NADH-quinone oxidoreductase subunit D</fullName>
        </recommendedName>
        <alternativeName>
            <fullName evidence="17">NADH dehydrogenase I subunit D</fullName>
        </alternativeName>
        <alternativeName>
            <fullName evidence="17">NDH-1 subunit D</fullName>
        </alternativeName>
    </domain>
</protein>
<keyword evidence="10 16" id="KW-0520">NAD</keyword>
<dbReference type="Pfam" id="PF00346">
    <property type="entry name" value="Complex1_49kDa"/>
    <property type="match status" value="1"/>
</dbReference>
<dbReference type="Pfam" id="PF01058">
    <property type="entry name" value="Oxidored_q6"/>
    <property type="match status" value="1"/>
</dbReference>
<evidence type="ECO:0000256" key="8">
    <source>
        <dbReference type="ARBA" id="ARBA00022719"/>
    </source>
</evidence>
<comment type="cofactor">
    <cofactor evidence="16">
        <name>[4Fe-4S] cluster</name>
        <dbReference type="ChEBI" id="CHEBI:49883"/>
    </cofactor>
    <text evidence="16">Binds 1 [4Fe-4S] cluster.</text>
</comment>
<dbReference type="EMBL" id="CP146609">
    <property type="protein sequence ID" value="WWX22011.1"/>
    <property type="molecule type" value="Genomic_DNA"/>
</dbReference>
<feature type="domain" description="NADH:ubiquinone oxidoreductase-like 20kDa subunit" evidence="21">
    <location>
        <begin position="54"/>
        <end position="162"/>
    </location>
</feature>
<comment type="similarity">
    <text evidence="16">Belongs to the complex I 20 kDa subunit family.</text>
</comment>
<evidence type="ECO:0000256" key="11">
    <source>
        <dbReference type="ARBA" id="ARBA00023075"/>
    </source>
</evidence>
<evidence type="ECO:0000313" key="22">
    <source>
        <dbReference type="EMBL" id="WWX22011.1"/>
    </source>
</evidence>
<evidence type="ECO:0000256" key="1">
    <source>
        <dbReference type="ARBA" id="ARBA00002378"/>
    </source>
</evidence>
<organism evidence="22 23">
    <name type="scientific">Pseudodesulfovibrio methanolicus</name>
    <dbReference type="NCBI Taxonomy" id="3126690"/>
    <lineage>
        <taxon>Bacteria</taxon>
        <taxon>Pseudomonadati</taxon>
        <taxon>Thermodesulfobacteriota</taxon>
        <taxon>Desulfovibrionia</taxon>
        <taxon>Desulfovibrionales</taxon>
        <taxon>Desulfovibrionaceae</taxon>
    </lineage>
</organism>
<comment type="similarity">
    <text evidence="3">In the N-terminal section; belongs to the complex I 20 kDa subunit family.</text>
</comment>
<keyword evidence="11 16" id="KW-0830">Ubiquinone</keyword>
<evidence type="ECO:0000256" key="15">
    <source>
        <dbReference type="ARBA" id="ARBA00047712"/>
    </source>
</evidence>
<comment type="subunit">
    <text evidence="14">NDH-1 is composed of about 13 different subunits. Subunits NuoBCD, E, F, and G constitute the peripheral sector of the complex.</text>
</comment>
<comment type="similarity">
    <text evidence="17">Belongs to the complex I 49 kDa subunit family.</text>
</comment>
<feature type="compositionally biased region" description="Basic and acidic residues" evidence="18">
    <location>
        <begin position="189"/>
        <end position="203"/>
    </location>
</feature>
<evidence type="ECO:0000256" key="17">
    <source>
        <dbReference type="HAMAP-Rule" id="MF_01358"/>
    </source>
</evidence>
<dbReference type="InterPro" id="IPR037232">
    <property type="entry name" value="NADH_quin_OxRdtase_su_C/D-like"/>
</dbReference>
<keyword evidence="9 16" id="KW-1278">Translocase</keyword>
<feature type="binding site" evidence="16">
    <location>
        <position position="149"/>
    </location>
    <ligand>
        <name>[4Fe-4S] cluster</name>
        <dbReference type="ChEBI" id="CHEBI:49883"/>
    </ligand>
</feature>
<comment type="similarity">
    <text evidence="5">In the C-terminal section; belongs to the complex I 49 kDa subunit family.</text>
</comment>
<dbReference type="PANTHER" id="PTHR11993">
    <property type="entry name" value="NADH-UBIQUINONE OXIDOREDUCTASE 49 KDA SUBUNIT"/>
    <property type="match status" value="1"/>
</dbReference>
<evidence type="ECO:0000256" key="9">
    <source>
        <dbReference type="ARBA" id="ARBA00022967"/>
    </source>
</evidence>
<evidence type="ECO:0000256" key="6">
    <source>
        <dbReference type="ARBA" id="ARBA00022448"/>
    </source>
</evidence>
<comment type="function">
    <text evidence="1 16">NDH-1 shuttles electrons from NADH, via FMN and iron-sulfur (Fe-S) centers, to quinones in the respiratory chain. The immediate electron acceptor for the enzyme in this species is believed to be ubiquinone. Couples the redox reaction to proton translocation (for every two electrons transferred, four hydrogen ions are translocated across the cytoplasmic membrane), and thus conserves the redox energy in a proton gradient.</text>
</comment>
<keyword evidence="16" id="KW-0004">4Fe-4S</keyword>
<dbReference type="RefSeq" id="WP_338667690.1">
    <property type="nucleotide sequence ID" value="NZ_CP146609.1"/>
</dbReference>
<dbReference type="InterPro" id="IPR006137">
    <property type="entry name" value="NADH_UbQ_OxRdtase-like_20kDa"/>
</dbReference>
<dbReference type="InterPro" id="IPR001135">
    <property type="entry name" value="NADH_Q_OxRdtase_suD"/>
</dbReference>
<dbReference type="NCBIfam" id="NF009808">
    <property type="entry name" value="PRK13292.1"/>
    <property type="match status" value="1"/>
</dbReference>
<keyword evidence="7 16" id="KW-1003">Cell membrane</keyword>
<dbReference type="InterPro" id="IPR029014">
    <property type="entry name" value="NiFe-Hase_large"/>
</dbReference>
<dbReference type="PROSITE" id="PS00535">
    <property type="entry name" value="COMPLEX1_49K"/>
    <property type="match status" value="1"/>
</dbReference>
<dbReference type="SUPFAM" id="SSF143243">
    <property type="entry name" value="Nqo5-like"/>
    <property type="match status" value="1"/>
</dbReference>
<dbReference type="NCBIfam" id="TIGR01962">
    <property type="entry name" value="NuoD"/>
    <property type="match status" value="1"/>
</dbReference>
<evidence type="ECO:0000256" key="10">
    <source>
        <dbReference type="ARBA" id="ARBA00023027"/>
    </source>
</evidence>
<evidence type="ECO:0000256" key="3">
    <source>
        <dbReference type="ARBA" id="ARBA00006408"/>
    </source>
</evidence>
<dbReference type="SUPFAM" id="SSF56770">
    <property type="entry name" value="HydA/Nqo6-like"/>
    <property type="match status" value="1"/>
</dbReference>
<evidence type="ECO:0000256" key="7">
    <source>
        <dbReference type="ARBA" id="ARBA00022475"/>
    </source>
</evidence>
<evidence type="ECO:0000256" key="5">
    <source>
        <dbReference type="ARBA" id="ARBA00010019"/>
    </source>
</evidence>
<dbReference type="InterPro" id="IPR001268">
    <property type="entry name" value="NADH_UbQ_OxRdtase_30kDa_su"/>
</dbReference>
<accession>A0ABZ2IU65</accession>
<feature type="domain" description="NADH-quinone oxidoreductase subunit D" evidence="20">
    <location>
        <begin position="544"/>
        <end position="814"/>
    </location>
</feature>
<evidence type="ECO:0000256" key="12">
    <source>
        <dbReference type="ARBA" id="ARBA00023136"/>
    </source>
</evidence>
<keyword evidence="16" id="KW-0479">Metal-binding</keyword>
<keyword evidence="12 16" id="KW-0472">Membrane</keyword>
<feature type="domain" description="NADH:ubiquinone oxidoreductase 30kDa subunit" evidence="19">
    <location>
        <begin position="271"/>
        <end position="395"/>
    </location>
</feature>
<dbReference type="InterPro" id="IPR022885">
    <property type="entry name" value="NDH1_su_D/H"/>
</dbReference>
<evidence type="ECO:0000259" key="19">
    <source>
        <dbReference type="Pfam" id="PF00329"/>
    </source>
</evidence>
<comment type="similarity">
    <text evidence="4">In the central section; belongs to the complex I 30 kDa subunit family.</text>
</comment>
<dbReference type="InterPro" id="IPR006138">
    <property type="entry name" value="NADH_UQ_OxRdtase_20Kd_su"/>
</dbReference>
<keyword evidence="13" id="KW-0511">Multifunctional enzyme</keyword>
<feature type="binding site" evidence="16">
    <location>
        <position position="54"/>
    </location>
    <ligand>
        <name>[4Fe-4S] cluster</name>
        <dbReference type="ChEBI" id="CHEBI:49883"/>
    </ligand>
</feature>
<dbReference type="GO" id="GO:0050136">
    <property type="term" value="F:NADH dehydrogenase (quinone) (non-electrogenic) activity"/>
    <property type="evidence" value="ECO:0007669"/>
    <property type="project" value="UniProtKB-EC"/>
</dbReference>
<dbReference type="Gene3D" id="1.10.645.10">
    <property type="entry name" value="Cytochrome-c3 Hydrogenase, chain B"/>
    <property type="match status" value="1"/>
</dbReference>
<evidence type="ECO:0000256" key="16">
    <source>
        <dbReference type="HAMAP-Rule" id="MF_01356"/>
    </source>
</evidence>
<evidence type="ECO:0000259" key="20">
    <source>
        <dbReference type="Pfam" id="PF00346"/>
    </source>
</evidence>
<dbReference type="Pfam" id="PF00329">
    <property type="entry name" value="Complex1_30kDa"/>
    <property type="match status" value="1"/>
</dbReference>
<comment type="subcellular location">
    <subcellularLocation>
        <location evidence="2">Cell inner membrane</location>
        <topology evidence="2">Peripheral membrane protein</topology>
        <orientation evidence="2">Cytoplasmic side</orientation>
    </subcellularLocation>
    <subcellularLocation>
        <location evidence="16">Cell membrane</location>
        <topology evidence="16">Peripheral membrane protein</topology>
        <orientation evidence="16">Cytoplasmic side</orientation>
    </subcellularLocation>
</comment>
<evidence type="ECO:0000256" key="2">
    <source>
        <dbReference type="ARBA" id="ARBA00004515"/>
    </source>
</evidence>
<keyword evidence="8 16" id="KW-0874">Quinone</keyword>
<dbReference type="InterPro" id="IPR014029">
    <property type="entry name" value="NADH_UbQ_OxRdtase_49kDa_CS"/>
</dbReference>
<dbReference type="HAMAP" id="MF_01356">
    <property type="entry name" value="NDH1_NuoB"/>
    <property type="match status" value="1"/>
</dbReference>
<evidence type="ECO:0000259" key="21">
    <source>
        <dbReference type="Pfam" id="PF01058"/>
    </source>
</evidence>
<dbReference type="NCBIfam" id="TIGR01957">
    <property type="entry name" value="nuoB_fam"/>
    <property type="match status" value="1"/>
</dbReference>
<dbReference type="Gene3D" id="3.30.460.80">
    <property type="entry name" value="NADH:ubiquinone oxidoreductase, 30kDa subunit"/>
    <property type="match status" value="1"/>
</dbReference>
<keyword evidence="23" id="KW-1185">Reference proteome</keyword>
<dbReference type="NCBIfam" id="NF005012">
    <property type="entry name" value="PRK06411.1"/>
    <property type="match status" value="1"/>
</dbReference>
<comment type="catalytic activity">
    <reaction evidence="15 16">
        <text>a quinone + NADH + 5 H(+)(in) = a quinol + NAD(+) + 4 H(+)(out)</text>
        <dbReference type="Rhea" id="RHEA:57888"/>
        <dbReference type="ChEBI" id="CHEBI:15378"/>
        <dbReference type="ChEBI" id="CHEBI:24646"/>
        <dbReference type="ChEBI" id="CHEBI:57540"/>
        <dbReference type="ChEBI" id="CHEBI:57945"/>
        <dbReference type="ChEBI" id="CHEBI:132124"/>
    </reaction>
</comment>
<name>A0ABZ2IU65_9BACT</name>
<feature type="region of interest" description="Disordered" evidence="18">
    <location>
        <begin position="189"/>
        <end position="219"/>
    </location>
</feature>